<reference evidence="1 2" key="1">
    <citation type="submission" date="2019-06" db="EMBL/GenBank/DDBJ databases">
        <title>Draft genomes of female and male turbot (Scophthalmus maximus).</title>
        <authorList>
            <person name="Xu H."/>
            <person name="Xu X.-W."/>
            <person name="Shao C."/>
            <person name="Chen S."/>
        </authorList>
    </citation>
    <scope>NUCLEOTIDE SEQUENCE [LARGE SCALE GENOMIC DNA]</scope>
    <source>
        <strain evidence="1">Ysfricsl-2016a</strain>
        <tissue evidence="1">Blood</tissue>
    </source>
</reference>
<gene>
    <name evidence="1" type="ORF">F2P81_005301</name>
</gene>
<evidence type="ECO:0000313" key="1">
    <source>
        <dbReference type="EMBL" id="KAF0041769.1"/>
    </source>
</evidence>
<evidence type="ECO:0000313" key="2">
    <source>
        <dbReference type="Proteomes" id="UP000438429"/>
    </source>
</evidence>
<protein>
    <submittedName>
        <fullName evidence="1">Uncharacterized protein</fullName>
    </submittedName>
</protein>
<dbReference type="Proteomes" id="UP000438429">
    <property type="component" value="Unassembled WGS sequence"/>
</dbReference>
<dbReference type="AlphaFoldDB" id="A0A6A4TA78"/>
<sequence length="321" mass="37219">MPKSEYSLLSQCRSQTHTQMHMPFDNQSNILFTRPVSLQYRNEFKILFQTDLHLAPTLDMKKYRCHSTSFACLKESSWLRLLSPRRDELVLAAAFVVVFVVTARRGSERYEGKCHSMPTFACWKGRSYEKSCLKALEREGTKTAHDKKREDSPGKERRLIREIIPPRSVRCMSLPELYLRFNVFNGTRFEEHWSEDISSKWGYCVRRQGKLFEVGGKKEPLTDERISGQDWNTMRRQTRNKMFQKTMMYHTVIVFMAQSKKLCGCEAACGNVRRSTAAPQPFPASSLSFIFHAVDVVQLNRLQITATGAEALRNAALPRWQ</sequence>
<proteinExistence type="predicted"/>
<name>A0A6A4TA78_SCOMX</name>
<organism evidence="1 2">
    <name type="scientific">Scophthalmus maximus</name>
    <name type="common">Turbot</name>
    <name type="synonym">Psetta maxima</name>
    <dbReference type="NCBI Taxonomy" id="52904"/>
    <lineage>
        <taxon>Eukaryota</taxon>
        <taxon>Metazoa</taxon>
        <taxon>Chordata</taxon>
        <taxon>Craniata</taxon>
        <taxon>Vertebrata</taxon>
        <taxon>Euteleostomi</taxon>
        <taxon>Actinopterygii</taxon>
        <taxon>Neopterygii</taxon>
        <taxon>Teleostei</taxon>
        <taxon>Neoteleostei</taxon>
        <taxon>Acanthomorphata</taxon>
        <taxon>Carangaria</taxon>
        <taxon>Pleuronectiformes</taxon>
        <taxon>Pleuronectoidei</taxon>
        <taxon>Scophthalmidae</taxon>
        <taxon>Scophthalmus</taxon>
    </lineage>
</organism>
<comment type="caution">
    <text evidence="1">The sequence shown here is derived from an EMBL/GenBank/DDBJ whole genome shotgun (WGS) entry which is preliminary data.</text>
</comment>
<dbReference type="EMBL" id="VEVO01000005">
    <property type="protein sequence ID" value="KAF0041769.1"/>
    <property type="molecule type" value="Genomic_DNA"/>
</dbReference>
<accession>A0A6A4TA78</accession>